<evidence type="ECO:0000256" key="2">
    <source>
        <dbReference type="ARBA" id="ARBA00023002"/>
    </source>
</evidence>
<reference evidence="3 4" key="1">
    <citation type="submission" date="2019-10" db="EMBL/GenBank/DDBJ databases">
        <authorList>
            <person name="Dong K."/>
        </authorList>
    </citation>
    <scope>NUCLEOTIDE SEQUENCE [LARGE SCALE GENOMIC DNA]</scope>
    <source>
        <strain evidence="4">dk4302</strain>
    </source>
</reference>
<dbReference type="PROSITE" id="PS00061">
    <property type="entry name" value="ADH_SHORT"/>
    <property type="match status" value="1"/>
</dbReference>
<dbReference type="InterPro" id="IPR002347">
    <property type="entry name" value="SDR_fam"/>
</dbReference>
<name>A0A5Q0QCI1_9SPHI</name>
<organism evidence="3 4">
    <name type="scientific">Sphingobacterium zhuxiongii</name>
    <dbReference type="NCBI Taxonomy" id="2662364"/>
    <lineage>
        <taxon>Bacteria</taxon>
        <taxon>Pseudomonadati</taxon>
        <taxon>Bacteroidota</taxon>
        <taxon>Sphingobacteriia</taxon>
        <taxon>Sphingobacteriales</taxon>
        <taxon>Sphingobacteriaceae</taxon>
        <taxon>Sphingobacterium</taxon>
    </lineage>
</organism>
<dbReference type="EMBL" id="CP045652">
    <property type="protein sequence ID" value="QGA27877.1"/>
    <property type="molecule type" value="Genomic_DNA"/>
</dbReference>
<keyword evidence="2" id="KW-0560">Oxidoreductase</keyword>
<dbReference type="AlphaFoldDB" id="A0A5Q0QCI1"/>
<dbReference type="SUPFAM" id="SSF51735">
    <property type="entry name" value="NAD(P)-binding Rossmann-fold domains"/>
    <property type="match status" value="1"/>
</dbReference>
<gene>
    <name evidence="3" type="ORF">GFH32_16780</name>
</gene>
<proteinExistence type="inferred from homology"/>
<dbReference type="GO" id="GO:0016491">
    <property type="term" value="F:oxidoreductase activity"/>
    <property type="evidence" value="ECO:0007669"/>
    <property type="project" value="UniProtKB-KW"/>
</dbReference>
<dbReference type="RefSeq" id="WP_153512704.1">
    <property type="nucleotide sequence ID" value="NZ_CP045652.1"/>
</dbReference>
<dbReference type="CDD" id="cd05233">
    <property type="entry name" value="SDR_c"/>
    <property type="match status" value="1"/>
</dbReference>
<dbReference type="FunFam" id="3.40.50.720:FF:000084">
    <property type="entry name" value="Short-chain dehydrogenase reductase"/>
    <property type="match status" value="1"/>
</dbReference>
<dbReference type="Pfam" id="PF13561">
    <property type="entry name" value="adh_short_C2"/>
    <property type="match status" value="1"/>
</dbReference>
<evidence type="ECO:0000256" key="1">
    <source>
        <dbReference type="ARBA" id="ARBA00006484"/>
    </source>
</evidence>
<evidence type="ECO:0000313" key="3">
    <source>
        <dbReference type="EMBL" id="QGA27877.1"/>
    </source>
</evidence>
<protein>
    <submittedName>
        <fullName evidence="3">SDR family oxidoreductase</fullName>
    </submittedName>
</protein>
<dbReference type="KEGG" id="sphe:GFH32_16780"/>
<dbReference type="PANTHER" id="PTHR43669">
    <property type="entry name" value="5-KETO-D-GLUCONATE 5-REDUCTASE"/>
    <property type="match status" value="1"/>
</dbReference>
<dbReference type="PRINTS" id="PR00081">
    <property type="entry name" value="GDHRDH"/>
</dbReference>
<dbReference type="InterPro" id="IPR020904">
    <property type="entry name" value="Sc_DH/Rdtase_CS"/>
</dbReference>
<accession>A0A5Q0QCI1</accession>
<dbReference type="Proteomes" id="UP000326921">
    <property type="component" value="Chromosome"/>
</dbReference>
<keyword evidence="4" id="KW-1185">Reference proteome</keyword>
<dbReference type="PANTHER" id="PTHR43669:SF3">
    <property type="entry name" value="ALCOHOL DEHYDROGENASE, PUTATIVE (AFU_ORTHOLOGUE AFUA_3G03445)-RELATED"/>
    <property type="match status" value="1"/>
</dbReference>
<dbReference type="Gene3D" id="3.40.50.720">
    <property type="entry name" value="NAD(P)-binding Rossmann-like Domain"/>
    <property type="match status" value="1"/>
</dbReference>
<evidence type="ECO:0000313" key="4">
    <source>
        <dbReference type="Proteomes" id="UP000326921"/>
    </source>
</evidence>
<dbReference type="InterPro" id="IPR036291">
    <property type="entry name" value="NAD(P)-bd_dom_sf"/>
</dbReference>
<sequence length="254" mass="27440">MSEFKNKTVVITGAIGDIGAAMATLFLEQGSQVCISDIFAKEEANKQQPELLKHPNLHYAMVDVRDYVAVSSWLEDCKVRHGSIDIVIANASKVTVKDLTSISAAEWMDEINVNLNGSFHVANSCAKLFQENQIAGSIVFIGSWAAHAVHSNLPAYTVSKAAVRMLCQTMALTYAPFGIRVNEIAPGFVNAGLSKQVWQKEPDAQEKAKNIVPLSGILESNEVAKQVLWICSSANRLLTGASIVIDGGLSLVRP</sequence>
<comment type="similarity">
    <text evidence="1">Belongs to the short-chain dehydrogenases/reductases (SDR) family.</text>
</comment>